<dbReference type="InterPro" id="IPR029068">
    <property type="entry name" value="Glyas_Bleomycin-R_OHBP_Dase"/>
</dbReference>
<dbReference type="Gene3D" id="3.30.720.100">
    <property type="match status" value="1"/>
</dbReference>
<evidence type="ECO:0000313" key="3">
    <source>
        <dbReference type="Proteomes" id="UP000272528"/>
    </source>
</evidence>
<dbReference type="SUPFAM" id="SSF54593">
    <property type="entry name" value="Glyoxalase/Bleomycin resistance protein/Dihydroxybiphenyl dioxygenase"/>
    <property type="match status" value="1"/>
</dbReference>
<dbReference type="InterPro" id="IPR028973">
    <property type="entry name" value="PhnB-like"/>
</dbReference>
<protein>
    <submittedName>
        <fullName evidence="2">VOC family protein</fullName>
    </submittedName>
</protein>
<sequence>MLSELYLSYISQNKELTDLEAKQPKIMTFLMFEGRAEEAMNYYISVFDNSEIVSMRKYEAGGPGPEGSVMKASFKLGDQMFMCNDSFVKHAFTFTPSISQFVTFETEAEIDRAHEMLSQGGSVLMPLGEYPFSRRFSWVQDQFGVTWQLSLA</sequence>
<evidence type="ECO:0000259" key="1">
    <source>
        <dbReference type="Pfam" id="PF06983"/>
    </source>
</evidence>
<dbReference type="OrthoDB" id="9806473at2"/>
<keyword evidence="3" id="KW-1185">Reference proteome</keyword>
<dbReference type="Pfam" id="PF06983">
    <property type="entry name" value="3-dmu-9_3-mt"/>
    <property type="match status" value="1"/>
</dbReference>
<organism evidence="2 3">
    <name type="scientific">Paenibacillus albus</name>
    <dbReference type="NCBI Taxonomy" id="2495582"/>
    <lineage>
        <taxon>Bacteria</taxon>
        <taxon>Bacillati</taxon>
        <taxon>Bacillota</taxon>
        <taxon>Bacilli</taxon>
        <taxon>Bacillales</taxon>
        <taxon>Paenibacillaceae</taxon>
        <taxon>Paenibacillus</taxon>
    </lineage>
</organism>
<dbReference type="InterPro" id="IPR009725">
    <property type="entry name" value="3_dmu_93_MTrfase"/>
</dbReference>
<dbReference type="PANTHER" id="PTHR33990">
    <property type="entry name" value="PROTEIN YJDN-RELATED"/>
    <property type="match status" value="1"/>
</dbReference>
<reference evidence="3" key="1">
    <citation type="submission" date="2018-12" db="EMBL/GenBank/DDBJ databases">
        <title>Genome sequence of Peanibacillus sp.</title>
        <authorList>
            <person name="Subramani G."/>
            <person name="Srinivasan S."/>
            <person name="Kim M.K."/>
        </authorList>
    </citation>
    <scope>NUCLEOTIDE SEQUENCE [LARGE SCALE GENOMIC DNA]</scope>
    <source>
        <strain evidence="3">18JY67-1</strain>
    </source>
</reference>
<accession>A0A3Q8X401</accession>
<dbReference type="Proteomes" id="UP000272528">
    <property type="component" value="Chromosome"/>
</dbReference>
<gene>
    <name evidence="2" type="ORF">EJC50_02850</name>
</gene>
<dbReference type="CDD" id="cd06588">
    <property type="entry name" value="PhnB_like"/>
    <property type="match status" value="1"/>
</dbReference>
<proteinExistence type="predicted"/>
<evidence type="ECO:0000313" key="2">
    <source>
        <dbReference type="EMBL" id="AZN38730.1"/>
    </source>
</evidence>
<feature type="domain" description="PhnB-like" evidence="1">
    <location>
        <begin position="25"/>
        <end position="149"/>
    </location>
</feature>
<dbReference type="PANTHER" id="PTHR33990:SF4">
    <property type="entry name" value="PHNB-LIKE DOMAIN-CONTAINING PROTEIN"/>
    <property type="match status" value="1"/>
</dbReference>
<name>A0A3Q8X401_9BACL</name>
<dbReference type="AlphaFoldDB" id="A0A3Q8X401"/>
<dbReference type="KEGG" id="palb:EJC50_02850"/>
<dbReference type="EMBL" id="CP034437">
    <property type="protein sequence ID" value="AZN38730.1"/>
    <property type="molecule type" value="Genomic_DNA"/>
</dbReference>
<dbReference type="Gene3D" id="3.30.720.110">
    <property type="match status" value="1"/>
</dbReference>
<dbReference type="PIRSF" id="PIRSF021700">
    <property type="entry name" value="3_dmu_93_MTrfase"/>
    <property type="match status" value="1"/>
</dbReference>